<sequence>MKKLLIVLALAGVSMTGFAQDEVLTEKYSVATNSFWSNWFVQLGADWNAWYSNQEHGRDAAISPLKDFRSKPGAAFAIGKWFTPGIGLRTKIQGIWGKRVGADSNPASQLDNSNKYWIAQEQVMFNLSNLLCGYNENRVWNLIPFAGAGVGRSMSANRYAMGLSAGLQSSWKVSKGMRVYLEAGWNRYEGDLDGAAYANNERRGWESHDNNLYAEIGLNFNIGKGTWKKTPDMEAINTQHQAALDALNARLQDAEEENARLRNELANQKPVETVSESVKQLVTTPVSVFFDINKATITSQKELVNVQALAKYAKDNNNNLLVTGYADSATGSADYNQKLSERRATVVANELVKMGIENNKITTVGKGGVETLSPISFNRRATIQITE</sequence>
<dbReference type="PANTHER" id="PTHR30329">
    <property type="entry name" value="STATOR ELEMENT OF FLAGELLAR MOTOR COMPLEX"/>
    <property type="match status" value="1"/>
</dbReference>
<dbReference type="PROSITE" id="PS51123">
    <property type="entry name" value="OMPA_2"/>
    <property type="match status" value="1"/>
</dbReference>
<feature type="signal peptide" evidence="5">
    <location>
        <begin position="1"/>
        <end position="19"/>
    </location>
</feature>
<dbReference type="InterPro" id="IPR036737">
    <property type="entry name" value="OmpA-like_sf"/>
</dbReference>
<dbReference type="AlphaFoldDB" id="A0A096C560"/>
<evidence type="ECO:0000256" key="1">
    <source>
        <dbReference type="ARBA" id="ARBA00004370"/>
    </source>
</evidence>
<comment type="caution">
    <text evidence="7">The sequence shown here is derived from an EMBL/GenBank/DDBJ whole genome shotgun (WGS) entry which is preliminary data.</text>
</comment>
<evidence type="ECO:0000256" key="3">
    <source>
        <dbReference type="PROSITE-ProRule" id="PRU00473"/>
    </source>
</evidence>
<keyword evidence="5" id="KW-0732">Signal</keyword>
<dbReference type="InterPro" id="IPR050330">
    <property type="entry name" value="Bact_OuterMem_StrucFunc"/>
</dbReference>
<proteinExistence type="predicted"/>
<dbReference type="PROSITE" id="PS01068">
    <property type="entry name" value="OMPA_1"/>
    <property type="match status" value="1"/>
</dbReference>
<dbReference type="Pfam" id="PF00691">
    <property type="entry name" value="OmpA"/>
    <property type="match status" value="1"/>
</dbReference>
<dbReference type="EMBL" id="JRNS01000274">
    <property type="protein sequence ID" value="KGF50077.1"/>
    <property type="molecule type" value="Genomic_DNA"/>
</dbReference>
<comment type="subcellular location">
    <subcellularLocation>
        <location evidence="1">Membrane</location>
    </subcellularLocation>
</comment>
<evidence type="ECO:0000256" key="2">
    <source>
        <dbReference type="ARBA" id="ARBA00023136"/>
    </source>
</evidence>
<evidence type="ECO:0000256" key="5">
    <source>
        <dbReference type="SAM" id="SignalP"/>
    </source>
</evidence>
<gene>
    <name evidence="7" type="ORF">HMPREF0661_05095</name>
</gene>
<dbReference type="RefSeq" id="WP_036863926.1">
    <property type="nucleotide sequence ID" value="NZ_JRNS01000274.1"/>
</dbReference>
<dbReference type="CDD" id="cd07185">
    <property type="entry name" value="OmpA_C-like"/>
    <property type="match status" value="1"/>
</dbReference>
<dbReference type="InterPro" id="IPR006690">
    <property type="entry name" value="OMPA-like_CS"/>
</dbReference>
<dbReference type="PANTHER" id="PTHR30329:SF21">
    <property type="entry name" value="LIPOPROTEIN YIAD-RELATED"/>
    <property type="match status" value="1"/>
</dbReference>
<keyword evidence="2 3" id="KW-0472">Membrane</keyword>
<keyword evidence="4" id="KW-0175">Coiled coil</keyword>
<evidence type="ECO:0000259" key="6">
    <source>
        <dbReference type="PROSITE" id="PS51123"/>
    </source>
</evidence>
<evidence type="ECO:0000313" key="8">
    <source>
        <dbReference type="Proteomes" id="UP000029578"/>
    </source>
</evidence>
<evidence type="ECO:0000313" key="7">
    <source>
        <dbReference type="EMBL" id="KGF50077.1"/>
    </source>
</evidence>
<evidence type="ECO:0000256" key="4">
    <source>
        <dbReference type="SAM" id="Coils"/>
    </source>
</evidence>
<feature type="domain" description="OmpA-like" evidence="6">
    <location>
        <begin position="277"/>
        <end position="387"/>
    </location>
</feature>
<organism evidence="7 8">
    <name type="scientific">Prevotella melaninogenica DNF00666</name>
    <dbReference type="NCBI Taxonomy" id="1401073"/>
    <lineage>
        <taxon>Bacteria</taxon>
        <taxon>Pseudomonadati</taxon>
        <taxon>Bacteroidota</taxon>
        <taxon>Bacteroidia</taxon>
        <taxon>Bacteroidales</taxon>
        <taxon>Prevotellaceae</taxon>
        <taxon>Prevotella</taxon>
    </lineage>
</organism>
<dbReference type="Gene3D" id="3.30.1330.60">
    <property type="entry name" value="OmpA-like domain"/>
    <property type="match status" value="1"/>
</dbReference>
<dbReference type="GO" id="GO:0009279">
    <property type="term" value="C:cell outer membrane"/>
    <property type="evidence" value="ECO:0007669"/>
    <property type="project" value="InterPro"/>
</dbReference>
<feature type="coiled-coil region" evidence="4">
    <location>
        <begin position="237"/>
        <end position="271"/>
    </location>
</feature>
<feature type="chain" id="PRO_5001918566" evidence="5">
    <location>
        <begin position="20"/>
        <end position="387"/>
    </location>
</feature>
<name>A0A096C560_9BACT</name>
<dbReference type="InterPro" id="IPR006665">
    <property type="entry name" value="OmpA-like"/>
</dbReference>
<accession>A0A096C560</accession>
<reference evidence="7 8" key="1">
    <citation type="submission" date="2014-07" db="EMBL/GenBank/DDBJ databases">
        <authorList>
            <person name="McCorrison J."/>
            <person name="Sanka R."/>
            <person name="Torralba M."/>
            <person name="Gillis M."/>
            <person name="Haft D.H."/>
            <person name="Methe B."/>
            <person name="Sutton G."/>
            <person name="Nelson K.E."/>
        </authorList>
    </citation>
    <scope>NUCLEOTIDE SEQUENCE [LARGE SCALE GENOMIC DNA]</scope>
    <source>
        <strain evidence="7 8">DNF00666</strain>
    </source>
</reference>
<dbReference type="Proteomes" id="UP000029578">
    <property type="component" value="Unassembled WGS sequence"/>
</dbReference>
<dbReference type="SUPFAM" id="SSF103088">
    <property type="entry name" value="OmpA-like"/>
    <property type="match status" value="1"/>
</dbReference>
<protein>
    <submittedName>
        <fullName evidence="7">OmpA family protein</fullName>
    </submittedName>
</protein>